<evidence type="ECO:0000256" key="5">
    <source>
        <dbReference type="ARBA" id="ARBA00022919"/>
    </source>
</evidence>
<dbReference type="GO" id="GO:0005886">
    <property type="term" value="C:plasma membrane"/>
    <property type="evidence" value="ECO:0007669"/>
    <property type="project" value="TreeGrafter"/>
</dbReference>
<evidence type="ECO:0000256" key="8">
    <source>
        <dbReference type="ARBA" id="ARBA00023136"/>
    </source>
</evidence>
<feature type="transmembrane region" description="Helical" evidence="9">
    <location>
        <begin position="93"/>
        <end position="112"/>
    </location>
</feature>
<sequence>MGLKNLVKFPRAEFVWKFVNSSHNSSIMRWPAPPRPTTKNAGLGVAAISYIAIDYLRHVSPAWHSRLMPVLWIFLALAALARVPYYRHWSEEFRSLIPFVASIVFMLAALLYEAISVRSVTAVLGLQWHRNQPPLPDSGQWILLALNEKLPSAIVALLRAPIIGLHHYLMLFIMLAFSVLCDSVKAPGFGLGARYMFTMAIGRLLRAISFASTIFPSPRPWCADGRFRVPAHPHPWLQKYYIPYQSDHIAIRQVIRLDEAYVDIGKPVDEYRPNWGAMSFLIDFLRPTASEGPTWYSLLKKAEGGCNDLIYSGHMLVAVLTAMAWTEAYGGYSSALVWLLVAHSAQREVRERHHYSVDCVVAIYVGILLWKMTGFLWSNTVTYSDRRLAKLKKIEGRLIQASKDSNMDKVRELLKQLESSDEESTFSKGRANKYGRWFPFAVIGFALAVVLLAFTLTSDG</sequence>
<keyword evidence="8 9" id="KW-0472">Membrane</keyword>
<comment type="subcellular location">
    <subcellularLocation>
        <location evidence="1">Membrane</location>
        <topology evidence="1">Multi-pass membrane protein</topology>
    </subcellularLocation>
</comment>
<feature type="domain" description="Sphingomyelin synthase-like" evidence="10">
    <location>
        <begin position="305"/>
        <end position="372"/>
    </location>
</feature>
<proteinExistence type="inferred from homology"/>
<organism evidence="11 12">
    <name type="scientific">Arachis duranensis</name>
    <name type="common">Wild peanut</name>
    <dbReference type="NCBI Taxonomy" id="130453"/>
    <lineage>
        <taxon>Eukaryota</taxon>
        <taxon>Viridiplantae</taxon>
        <taxon>Streptophyta</taxon>
        <taxon>Embryophyta</taxon>
        <taxon>Tracheophyta</taxon>
        <taxon>Spermatophyta</taxon>
        <taxon>Magnoliopsida</taxon>
        <taxon>eudicotyledons</taxon>
        <taxon>Gunneridae</taxon>
        <taxon>Pentapetalae</taxon>
        <taxon>rosids</taxon>
        <taxon>fabids</taxon>
        <taxon>Fabales</taxon>
        <taxon>Fabaceae</taxon>
        <taxon>Papilionoideae</taxon>
        <taxon>50 kb inversion clade</taxon>
        <taxon>dalbergioids sensu lato</taxon>
        <taxon>Dalbergieae</taxon>
        <taxon>Pterocarpus clade</taxon>
        <taxon>Arachis</taxon>
    </lineage>
</organism>
<keyword evidence="7" id="KW-0443">Lipid metabolism</keyword>
<comment type="similarity">
    <text evidence="2">Belongs to the sphingomyelin synthase family.</text>
</comment>
<evidence type="ECO:0000256" key="7">
    <source>
        <dbReference type="ARBA" id="ARBA00023098"/>
    </source>
</evidence>
<dbReference type="PANTHER" id="PTHR21290:SF25">
    <property type="entry name" value="SPHINGOMYELIN SYNTHASE-RELATED PROTEIN 1"/>
    <property type="match status" value="1"/>
</dbReference>
<accession>A0A9C6T448</accession>
<evidence type="ECO:0000256" key="6">
    <source>
        <dbReference type="ARBA" id="ARBA00022989"/>
    </source>
</evidence>
<keyword evidence="3" id="KW-0808">Transferase</keyword>
<dbReference type="GO" id="GO:0046513">
    <property type="term" value="P:ceramide biosynthetic process"/>
    <property type="evidence" value="ECO:0007669"/>
    <property type="project" value="TreeGrafter"/>
</dbReference>
<evidence type="ECO:0000256" key="2">
    <source>
        <dbReference type="ARBA" id="ARBA00005441"/>
    </source>
</evidence>
<reference evidence="12" key="2">
    <citation type="submission" date="2025-08" db="UniProtKB">
        <authorList>
            <consortium name="RefSeq"/>
        </authorList>
    </citation>
    <scope>IDENTIFICATION</scope>
    <source>
        <tissue evidence="12">Whole plant</tissue>
    </source>
</reference>
<gene>
    <name evidence="12" type="primary">LOC107467819</name>
</gene>
<evidence type="ECO:0000256" key="4">
    <source>
        <dbReference type="ARBA" id="ARBA00022692"/>
    </source>
</evidence>
<dbReference type="GO" id="GO:0033188">
    <property type="term" value="F:sphingomyelin synthase activity"/>
    <property type="evidence" value="ECO:0007669"/>
    <property type="project" value="TreeGrafter"/>
</dbReference>
<evidence type="ECO:0000313" key="11">
    <source>
        <dbReference type="Proteomes" id="UP000515211"/>
    </source>
</evidence>
<dbReference type="RefSeq" id="XP_052109560.1">
    <property type="nucleotide sequence ID" value="XM_052253600.1"/>
</dbReference>
<keyword evidence="5" id="KW-0746">Sphingolipid metabolism</keyword>
<reference evidence="11" key="1">
    <citation type="journal article" date="2016" name="Nat. Genet.">
        <title>The genome sequences of Arachis duranensis and Arachis ipaensis, the diploid ancestors of cultivated peanut.</title>
        <authorList>
            <person name="Bertioli D.J."/>
            <person name="Cannon S.B."/>
            <person name="Froenicke L."/>
            <person name="Huang G."/>
            <person name="Farmer A.D."/>
            <person name="Cannon E.K."/>
            <person name="Liu X."/>
            <person name="Gao D."/>
            <person name="Clevenger J."/>
            <person name="Dash S."/>
            <person name="Ren L."/>
            <person name="Moretzsohn M.C."/>
            <person name="Shirasawa K."/>
            <person name="Huang W."/>
            <person name="Vidigal B."/>
            <person name="Abernathy B."/>
            <person name="Chu Y."/>
            <person name="Niederhuth C.E."/>
            <person name="Umale P."/>
            <person name="Araujo A.C."/>
            <person name="Kozik A."/>
            <person name="Kim K.D."/>
            <person name="Burow M.D."/>
            <person name="Varshney R.K."/>
            <person name="Wang X."/>
            <person name="Zhang X."/>
            <person name="Barkley N."/>
            <person name="Guimaraes P.M."/>
            <person name="Isobe S."/>
            <person name="Guo B."/>
            <person name="Liao B."/>
            <person name="Stalker H.T."/>
            <person name="Schmitz R.J."/>
            <person name="Scheffler B.E."/>
            <person name="Leal-Bertioli S.C."/>
            <person name="Xun X."/>
            <person name="Jackson S.A."/>
            <person name="Michelmore R."/>
            <person name="Ozias-Akins P."/>
        </authorList>
    </citation>
    <scope>NUCLEOTIDE SEQUENCE [LARGE SCALE GENOMIC DNA]</scope>
    <source>
        <strain evidence="11">cv. V14167</strain>
    </source>
</reference>
<feature type="transmembrane region" description="Helical" evidence="9">
    <location>
        <begin position="67"/>
        <end position="87"/>
    </location>
</feature>
<name>A0A9C6T448_ARADU</name>
<dbReference type="InterPro" id="IPR025749">
    <property type="entry name" value="Sphingomyelin_synth-like_dom"/>
</dbReference>
<feature type="transmembrane region" description="Helical" evidence="9">
    <location>
        <begin position="316"/>
        <end position="341"/>
    </location>
</feature>
<feature type="transmembrane region" description="Helical" evidence="9">
    <location>
        <begin position="437"/>
        <end position="456"/>
    </location>
</feature>
<keyword evidence="6 9" id="KW-1133">Transmembrane helix</keyword>
<evidence type="ECO:0000256" key="1">
    <source>
        <dbReference type="ARBA" id="ARBA00004141"/>
    </source>
</evidence>
<dbReference type="AlphaFoldDB" id="A0A9C6T448"/>
<dbReference type="GO" id="GO:0000139">
    <property type="term" value="C:Golgi membrane"/>
    <property type="evidence" value="ECO:0007669"/>
    <property type="project" value="TreeGrafter"/>
</dbReference>
<keyword evidence="11" id="KW-1185">Reference proteome</keyword>
<evidence type="ECO:0000313" key="12">
    <source>
        <dbReference type="RefSeq" id="XP_052109560.1"/>
    </source>
</evidence>
<protein>
    <submittedName>
        <fullName evidence="12">Protein PHLOEM UNLOADING MODULATOR isoform X1</fullName>
    </submittedName>
</protein>
<dbReference type="GO" id="GO:0005789">
    <property type="term" value="C:endoplasmic reticulum membrane"/>
    <property type="evidence" value="ECO:0007669"/>
    <property type="project" value="TreeGrafter"/>
</dbReference>
<dbReference type="GeneID" id="107467819"/>
<evidence type="ECO:0000256" key="3">
    <source>
        <dbReference type="ARBA" id="ARBA00022679"/>
    </source>
</evidence>
<dbReference type="Proteomes" id="UP000515211">
    <property type="component" value="Chromosome 9"/>
</dbReference>
<dbReference type="Pfam" id="PF14360">
    <property type="entry name" value="PAP2_C"/>
    <property type="match status" value="1"/>
</dbReference>
<keyword evidence="4 9" id="KW-0812">Transmembrane</keyword>
<dbReference type="InterPro" id="IPR045221">
    <property type="entry name" value="Sphingomyelin_synth-like"/>
</dbReference>
<evidence type="ECO:0000256" key="9">
    <source>
        <dbReference type="SAM" id="Phobius"/>
    </source>
</evidence>
<evidence type="ECO:0000259" key="10">
    <source>
        <dbReference type="Pfam" id="PF14360"/>
    </source>
</evidence>
<dbReference type="KEGG" id="adu:107467819"/>
<dbReference type="GO" id="GO:0047493">
    <property type="term" value="F:ceramide cholinephosphotransferase activity"/>
    <property type="evidence" value="ECO:0007669"/>
    <property type="project" value="TreeGrafter"/>
</dbReference>
<dbReference type="PANTHER" id="PTHR21290">
    <property type="entry name" value="SPHINGOMYELIN SYNTHETASE"/>
    <property type="match status" value="1"/>
</dbReference>
<feature type="transmembrane region" description="Helical" evidence="9">
    <location>
        <begin position="361"/>
        <end position="383"/>
    </location>
</feature>